<organism evidence="2 3">
    <name type="scientific">Marinicella sediminis</name>
    <dbReference type="NCBI Taxonomy" id="1792834"/>
    <lineage>
        <taxon>Bacteria</taxon>
        <taxon>Pseudomonadati</taxon>
        <taxon>Pseudomonadota</taxon>
        <taxon>Gammaproteobacteria</taxon>
        <taxon>Lysobacterales</taxon>
        <taxon>Marinicellaceae</taxon>
        <taxon>Marinicella</taxon>
    </lineage>
</organism>
<evidence type="ECO:0000313" key="3">
    <source>
        <dbReference type="Proteomes" id="UP001595533"/>
    </source>
</evidence>
<evidence type="ECO:0000259" key="1">
    <source>
        <dbReference type="Pfam" id="PF26309"/>
    </source>
</evidence>
<reference evidence="3" key="1">
    <citation type="journal article" date="2019" name="Int. J. Syst. Evol. Microbiol.">
        <title>The Global Catalogue of Microorganisms (GCM) 10K type strain sequencing project: providing services to taxonomists for standard genome sequencing and annotation.</title>
        <authorList>
            <consortium name="The Broad Institute Genomics Platform"/>
            <consortium name="The Broad Institute Genome Sequencing Center for Infectious Disease"/>
            <person name="Wu L."/>
            <person name="Ma J."/>
        </authorList>
    </citation>
    <scope>NUCLEOTIDE SEQUENCE [LARGE SCALE GENOMIC DNA]</scope>
    <source>
        <strain evidence="3">KCTC 42953</strain>
    </source>
</reference>
<evidence type="ECO:0000313" key="2">
    <source>
        <dbReference type="EMBL" id="MFC3192940.1"/>
    </source>
</evidence>
<dbReference type="EMBL" id="JBHRTS010000001">
    <property type="protein sequence ID" value="MFC3192940.1"/>
    <property type="molecule type" value="Genomic_DNA"/>
</dbReference>
<feature type="domain" description="DUF8082" evidence="1">
    <location>
        <begin position="14"/>
        <end position="82"/>
    </location>
</feature>
<dbReference type="Pfam" id="PF26309">
    <property type="entry name" value="DUF8082"/>
    <property type="match status" value="1"/>
</dbReference>
<dbReference type="Proteomes" id="UP001595533">
    <property type="component" value="Unassembled WGS sequence"/>
</dbReference>
<name>A0ABV7J7U0_9GAMM</name>
<accession>A0ABV7J7U0</accession>
<proteinExistence type="predicted"/>
<gene>
    <name evidence="2" type="ORF">ACFODZ_01675</name>
</gene>
<dbReference type="InterPro" id="IPR058395">
    <property type="entry name" value="DUF8082"/>
</dbReference>
<sequence>MSIQHSKLSKMLFGHIEELLAEEVGPVAPFLCEDTIKIWVGNLRKENRKAGIKDIPYFAELLSEHIENKQDRAKFISAVREIEVLKLYLD</sequence>
<protein>
    <recommendedName>
        <fullName evidence="1">DUF8082 domain-containing protein</fullName>
    </recommendedName>
</protein>
<comment type="caution">
    <text evidence="2">The sequence shown here is derived from an EMBL/GenBank/DDBJ whole genome shotgun (WGS) entry which is preliminary data.</text>
</comment>
<keyword evidence="3" id="KW-1185">Reference proteome</keyword>
<dbReference type="RefSeq" id="WP_077409604.1">
    <property type="nucleotide sequence ID" value="NZ_JBHRTS010000001.1"/>
</dbReference>